<proteinExistence type="predicted"/>
<sequence length="206" mass="21731">MRSLVLGGLLHALAWPTLAAPSDGTGIPFDGAAYPKGVTKAPAVASQCLACHGPTGISQIPEWPNLAGQSKSYLAAQLNDFKSGKRVHPMMQPAIAVIDRQQIQPLAAWFSAQAPSVPKPPSAQPRAVPATAATCVACHDTRAMPANPNLRGQKAPYLLEQLRAFKNGHRKSETMGPMVQALSDRDMADLAEHFSQLAPVKTGAGK</sequence>
<dbReference type="PANTHER" id="PTHR33751:SF9">
    <property type="entry name" value="CYTOCHROME C4"/>
    <property type="match status" value="1"/>
</dbReference>
<keyword evidence="1" id="KW-0813">Transport</keyword>
<dbReference type="GO" id="GO:0046872">
    <property type="term" value="F:metal ion binding"/>
    <property type="evidence" value="ECO:0007669"/>
    <property type="project" value="UniProtKB-KW"/>
</dbReference>
<name>A0A7G9RK07_9BURK</name>
<keyword evidence="7" id="KW-0732">Signal</keyword>
<gene>
    <name evidence="9" type="ORF">H9K76_15180</name>
</gene>
<dbReference type="SUPFAM" id="SSF46626">
    <property type="entry name" value="Cytochrome c"/>
    <property type="match status" value="2"/>
</dbReference>
<feature type="domain" description="Cytochrome c" evidence="8">
    <location>
        <begin position="32"/>
        <end position="114"/>
    </location>
</feature>
<feature type="signal peptide" evidence="7">
    <location>
        <begin position="1"/>
        <end position="19"/>
    </location>
</feature>
<feature type="chain" id="PRO_5028882122" evidence="7">
    <location>
        <begin position="20"/>
        <end position="206"/>
    </location>
</feature>
<evidence type="ECO:0000256" key="6">
    <source>
        <dbReference type="PROSITE-ProRule" id="PRU00433"/>
    </source>
</evidence>
<evidence type="ECO:0000256" key="7">
    <source>
        <dbReference type="SAM" id="SignalP"/>
    </source>
</evidence>
<dbReference type="KEGG" id="drg:H9K76_15180"/>
<evidence type="ECO:0000256" key="1">
    <source>
        <dbReference type="ARBA" id="ARBA00022448"/>
    </source>
</evidence>
<dbReference type="Proteomes" id="UP000515811">
    <property type="component" value="Chromosome"/>
</dbReference>
<dbReference type="PANTHER" id="PTHR33751">
    <property type="entry name" value="CBB3-TYPE CYTOCHROME C OXIDASE SUBUNIT FIXP"/>
    <property type="match status" value="1"/>
</dbReference>
<evidence type="ECO:0000256" key="2">
    <source>
        <dbReference type="ARBA" id="ARBA00022617"/>
    </source>
</evidence>
<keyword evidence="10" id="KW-1185">Reference proteome</keyword>
<protein>
    <submittedName>
        <fullName evidence="9">C-type cytochrome</fullName>
    </submittedName>
</protein>
<dbReference type="Pfam" id="PF00034">
    <property type="entry name" value="Cytochrom_C"/>
    <property type="match status" value="2"/>
</dbReference>
<evidence type="ECO:0000259" key="8">
    <source>
        <dbReference type="PROSITE" id="PS51007"/>
    </source>
</evidence>
<reference evidence="9 10" key="1">
    <citation type="submission" date="2020-08" db="EMBL/GenBank/DDBJ databases">
        <title>Genome sequence of Diaphorobacter ruginosibacter DSM 27467T.</title>
        <authorList>
            <person name="Hyun D.-W."/>
            <person name="Bae J.-W."/>
        </authorList>
    </citation>
    <scope>NUCLEOTIDE SEQUENCE [LARGE SCALE GENOMIC DNA]</scope>
    <source>
        <strain evidence="9 10">DSM 27467</strain>
    </source>
</reference>
<keyword evidence="3 6" id="KW-0479">Metal-binding</keyword>
<keyword evidence="5 6" id="KW-0408">Iron</keyword>
<accession>A0A7G9RK07</accession>
<evidence type="ECO:0000313" key="10">
    <source>
        <dbReference type="Proteomes" id="UP000515811"/>
    </source>
</evidence>
<keyword evidence="2 6" id="KW-0349">Heme</keyword>
<evidence type="ECO:0000256" key="4">
    <source>
        <dbReference type="ARBA" id="ARBA00022982"/>
    </source>
</evidence>
<dbReference type="Gene3D" id="1.10.760.10">
    <property type="entry name" value="Cytochrome c-like domain"/>
    <property type="match status" value="2"/>
</dbReference>
<dbReference type="GO" id="GO:0009055">
    <property type="term" value="F:electron transfer activity"/>
    <property type="evidence" value="ECO:0007669"/>
    <property type="project" value="InterPro"/>
</dbReference>
<dbReference type="PROSITE" id="PS51007">
    <property type="entry name" value="CYTC"/>
    <property type="match status" value="2"/>
</dbReference>
<dbReference type="AlphaFoldDB" id="A0A7G9RK07"/>
<organism evidence="9 10">
    <name type="scientific">Diaphorobacter ruginosibacter</name>
    <dbReference type="NCBI Taxonomy" id="1715720"/>
    <lineage>
        <taxon>Bacteria</taxon>
        <taxon>Pseudomonadati</taxon>
        <taxon>Pseudomonadota</taxon>
        <taxon>Betaproteobacteria</taxon>
        <taxon>Burkholderiales</taxon>
        <taxon>Comamonadaceae</taxon>
        <taxon>Diaphorobacter</taxon>
    </lineage>
</organism>
<dbReference type="InterPro" id="IPR009056">
    <property type="entry name" value="Cyt_c-like_dom"/>
</dbReference>
<dbReference type="InterPro" id="IPR036909">
    <property type="entry name" value="Cyt_c-like_dom_sf"/>
</dbReference>
<evidence type="ECO:0000256" key="3">
    <source>
        <dbReference type="ARBA" id="ARBA00022723"/>
    </source>
</evidence>
<evidence type="ECO:0000256" key="5">
    <source>
        <dbReference type="ARBA" id="ARBA00023004"/>
    </source>
</evidence>
<keyword evidence="4" id="KW-0249">Electron transport</keyword>
<evidence type="ECO:0000313" key="9">
    <source>
        <dbReference type="EMBL" id="QNN55932.1"/>
    </source>
</evidence>
<dbReference type="InterPro" id="IPR050597">
    <property type="entry name" value="Cytochrome_c_Oxidase_Subunit"/>
</dbReference>
<dbReference type="RefSeq" id="WP_187596204.1">
    <property type="nucleotide sequence ID" value="NZ_CP060714.1"/>
</dbReference>
<feature type="domain" description="Cytochrome c" evidence="8">
    <location>
        <begin position="120"/>
        <end position="198"/>
    </location>
</feature>
<dbReference type="GO" id="GO:0020037">
    <property type="term" value="F:heme binding"/>
    <property type="evidence" value="ECO:0007669"/>
    <property type="project" value="InterPro"/>
</dbReference>
<dbReference type="EMBL" id="CP060714">
    <property type="protein sequence ID" value="QNN55932.1"/>
    <property type="molecule type" value="Genomic_DNA"/>
</dbReference>